<comment type="caution">
    <text evidence="1">The sequence shown here is derived from an EMBL/GenBank/DDBJ whole genome shotgun (WGS) entry which is preliminary data.</text>
</comment>
<proteinExistence type="predicted"/>
<evidence type="ECO:0000313" key="2">
    <source>
        <dbReference type="Proteomes" id="UP000236630"/>
    </source>
</evidence>
<reference evidence="1 2" key="1">
    <citation type="journal article" date="2017" name="Front. Genet.">
        <title>Draft sequencing of the heterozygous diploid genome of Satsuma (Citrus unshiu Marc.) using a hybrid assembly approach.</title>
        <authorList>
            <person name="Shimizu T."/>
            <person name="Tanizawa Y."/>
            <person name="Mochizuki T."/>
            <person name="Nagasaki H."/>
            <person name="Yoshioka T."/>
            <person name="Toyoda A."/>
            <person name="Fujiyama A."/>
            <person name="Kaminuma E."/>
            <person name="Nakamura Y."/>
        </authorList>
    </citation>
    <scope>NUCLEOTIDE SEQUENCE [LARGE SCALE GENOMIC DNA]</scope>
    <source>
        <strain evidence="2">cv. Miyagawa wase</strain>
    </source>
</reference>
<dbReference type="AlphaFoldDB" id="A0A2H5PWM9"/>
<gene>
    <name evidence="1" type="ORF">CUMW_174520</name>
</gene>
<evidence type="ECO:0000313" key="1">
    <source>
        <dbReference type="EMBL" id="GAY56789.1"/>
    </source>
</evidence>
<protein>
    <submittedName>
        <fullName evidence="1">Uncharacterized protein</fullName>
    </submittedName>
</protein>
<name>A0A2H5PWM9_CITUN</name>
<keyword evidence="2" id="KW-1185">Reference proteome</keyword>
<organism evidence="1 2">
    <name type="scientific">Citrus unshiu</name>
    <name type="common">Satsuma mandarin</name>
    <name type="synonym">Citrus nobilis var. unshiu</name>
    <dbReference type="NCBI Taxonomy" id="55188"/>
    <lineage>
        <taxon>Eukaryota</taxon>
        <taxon>Viridiplantae</taxon>
        <taxon>Streptophyta</taxon>
        <taxon>Embryophyta</taxon>
        <taxon>Tracheophyta</taxon>
        <taxon>Spermatophyta</taxon>
        <taxon>Magnoliopsida</taxon>
        <taxon>eudicotyledons</taxon>
        <taxon>Gunneridae</taxon>
        <taxon>Pentapetalae</taxon>
        <taxon>rosids</taxon>
        <taxon>malvids</taxon>
        <taxon>Sapindales</taxon>
        <taxon>Rutaceae</taxon>
        <taxon>Aurantioideae</taxon>
        <taxon>Citrus</taxon>
    </lineage>
</organism>
<dbReference type="EMBL" id="BDQV01000145">
    <property type="protein sequence ID" value="GAY56789.1"/>
    <property type="molecule type" value="Genomic_DNA"/>
</dbReference>
<sequence length="36" mass="4113">MLRIDIGSLSFEKASYNRGFSKSFGEIFYTSNYGIL</sequence>
<accession>A0A2H5PWM9</accession>
<dbReference type="Proteomes" id="UP000236630">
    <property type="component" value="Unassembled WGS sequence"/>
</dbReference>